<reference evidence="2 3" key="1">
    <citation type="submission" date="2018-07" db="EMBL/GenBank/DDBJ databases">
        <title>Chitinophaga K2CV101002-2 sp. nov., isolated from a monsoon evergreen broad-leaved forest soil.</title>
        <authorList>
            <person name="Lv Y."/>
        </authorList>
    </citation>
    <scope>NUCLEOTIDE SEQUENCE [LARGE SCALE GENOMIC DNA]</scope>
    <source>
        <strain evidence="2 3">GDMCC 1.1288</strain>
    </source>
</reference>
<dbReference type="EMBL" id="QPMM01000001">
    <property type="protein sequence ID" value="RFS26788.1"/>
    <property type="molecule type" value="Genomic_DNA"/>
</dbReference>
<dbReference type="AlphaFoldDB" id="A0A3E1YHG6"/>
<feature type="domain" description="HEPN" evidence="1">
    <location>
        <begin position="254"/>
        <end position="362"/>
    </location>
</feature>
<dbReference type="InterPro" id="IPR007842">
    <property type="entry name" value="HEPN_dom"/>
</dbReference>
<organism evidence="2 3">
    <name type="scientific">Chitinophaga silvatica</name>
    <dbReference type="NCBI Taxonomy" id="2282649"/>
    <lineage>
        <taxon>Bacteria</taxon>
        <taxon>Pseudomonadati</taxon>
        <taxon>Bacteroidota</taxon>
        <taxon>Chitinophagia</taxon>
        <taxon>Chitinophagales</taxon>
        <taxon>Chitinophagaceae</taxon>
        <taxon>Chitinophaga</taxon>
    </lineage>
</organism>
<proteinExistence type="predicted"/>
<sequence length="390" mass="45591">MFDRTEKWPDWLNQPFKLNSNEIENPLSVLEDFFDHDHLYGSRYCLWEMLRSTITGSYFNGLSAKERDDMAHFYELLERLIEASYLINEHRRTGKISYIQKTLPVFKPYRSQEDYTDENYILDILKYIGSQIPEIDKIILIKYHSRIDYRASILVLTHQTFGITHEQIYKIIDDLLPADWPLHVLVRSAKEAYSLWKEGNIFFNRVIFQDAIKYDANNTTLPLPTIYSIDNVKQNAIKKFERISSVVPGFIQGARNFEVAKHNELSAFCLHQAVEHTIRALSLSIIGITVSKHNLITHLRLSLFLTEDMVNIFHTEDFTVDESFSLLNRAYSGSRYIKENPLVISDDQLALMFRKVTEFIEMTTRTFQESISQIGELSSSTYLVNQNTQL</sequence>
<accession>A0A3E1YHG6</accession>
<comment type="caution">
    <text evidence="2">The sequence shown here is derived from an EMBL/GenBank/DDBJ whole genome shotgun (WGS) entry which is preliminary data.</text>
</comment>
<protein>
    <submittedName>
        <fullName evidence="2">HEPN domain-containing protein</fullName>
    </submittedName>
</protein>
<evidence type="ECO:0000313" key="3">
    <source>
        <dbReference type="Proteomes" id="UP000260644"/>
    </source>
</evidence>
<gene>
    <name evidence="2" type="ORF">DVR12_03100</name>
</gene>
<dbReference type="Pfam" id="PF05168">
    <property type="entry name" value="HEPN"/>
    <property type="match status" value="1"/>
</dbReference>
<dbReference type="Proteomes" id="UP000260644">
    <property type="component" value="Unassembled WGS sequence"/>
</dbReference>
<dbReference type="SUPFAM" id="SSF81593">
    <property type="entry name" value="Nucleotidyltransferase substrate binding subunit/domain"/>
    <property type="match status" value="1"/>
</dbReference>
<evidence type="ECO:0000259" key="1">
    <source>
        <dbReference type="Pfam" id="PF05168"/>
    </source>
</evidence>
<keyword evidence="3" id="KW-1185">Reference proteome</keyword>
<dbReference type="OrthoDB" id="624443at2"/>
<dbReference type="Gene3D" id="1.20.120.330">
    <property type="entry name" value="Nucleotidyltransferases domain 2"/>
    <property type="match status" value="1"/>
</dbReference>
<dbReference type="RefSeq" id="WP_116973980.1">
    <property type="nucleotide sequence ID" value="NZ_QPMM01000001.1"/>
</dbReference>
<name>A0A3E1YHG6_9BACT</name>
<evidence type="ECO:0000313" key="2">
    <source>
        <dbReference type="EMBL" id="RFS26788.1"/>
    </source>
</evidence>